<feature type="compositionally biased region" description="Basic and acidic residues" evidence="7">
    <location>
        <begin position="391"/>
        <end position="418"/>
    </location>
</feature>
<evidence type="ECO:0000256" key="7">
    <source>
        <dbReference type="SAM" id="MobiDB-lite"/>
    </source>
</evidence>
<keyword evidence="2" id="KW-1003">Cell membrane</keyword>
<accession>A0A3L6L5V2</accession>
<feature type="domain" description="Trypanosome variant surface glycoprotein A-type N-terminal" evidence="9">
    <location>
        <begin position="15"/>
        <end position="371"/>
    </location>
</feature>
<dbReference type="Proteomes" id="UP000266743">
    <property type="component" value="Chromosome 6"/>
</dbReference>
<keyword evidence="3" id="KW-0336">GPI-anchor</keyword>
<feature type="signal peptide" evidence="8">
    <location>
        <begin position="1"/>
        <end position="22"/>
    </location>
</feature>
<keyword evidence="8" id="KW-0732">Signal</keyword>
<evidence type="ECO:0000256" key="4">
    <source>
        <dbReference type="ARBA" id="ARBA00023136"/>
    </source>
</evidence>
<protein>
    <submittedName>
        <fullName evidence="10">Trypanosome variant surface glycoprotein (A-type)</fullName>
    </submittedName>
</protein>
<feature type="compositionally biased region" description="Polar residues" evidence="7">
    <location>
        <begin position="244"/>
        <end position="263"/>
    </location>
</feature>
<evidence type="ECO:0000256" key="8">
    <source>
        <dbReference type="SAM" id="SignalP"/>
    </source>
</evidence>
<dbReference type="GO" id="GO:0098552">
    <property type="term" value="C:side of membrane"/>
    <property type="evidence" value="ECO:0007669"/>
    <property type="project" value="UniProtKB-KW"/>
</dbReference>
<dbReference type="GO" id="GO:0005886">
    <property type="term" value="C:plasma membrane"/>
    <property type="evidence" value="ECO:0007669"/>
    <property type="project" value="UniProtKB-SubCell"/>
</dbReference>
<reference evidence="10" key="1">
    <citation type="submission" date="2018-09" db="EMBL/GenBank/DDBJ databases">
        <title>whole genome sequence of T. equiperdum IVM-t1 strain.</title>
        <authorList>
            <person name="Suganuma K."/>
        </authorList>
    </citation>
    <scope>NUCLEOTIDE SEQUENCE [LARGE SCALE GENOMIC DNA]</scope>
    <source>
        <strain evidence="10">IVM-t1</strain>
    </source>
</reference>
<evidence type="ECO:0000256" key="6">
    <source>
        <dbReference type="ARBA" id="ARBA00023288"/>
    </source>
</evidence>
<evidence type="ECO:0000313" key="10">
    <source>
        <dbReference type="EMBL" id="RHW72053.1"/>
    </source>
</evidence>
<evidence type="ECO:0000256" key="2">
    <source>
        <dbReference type="ARBA" id="ARBA00022475"/>
    </source>
</evidence>
<dbReference type="InterPro" id="IPR001812">
    <property type="entry name" value="Trypano_VSG_A_N_dom"/>
</dbReference>
<dbReference type="GO" id="GO:0042783">
    <property type="term" value="P:symbiont-mediated evasion of host immune response"/>
    <property type="evidence" value="ECO:0007669"/>
    <property type="project" value="InterPro"/>
</dbReference>
<organism evidence="10">
    <name type="scientific">Trypanosoma brucei equiperdum</name>
    <dbReference type="NCBI Taxonomy" id="630700"/>
    <lineage>
        <taxon>Eukaryota</taxon>
        <taxon>Discoba</taxon>
        <taxon>Euglenozoa</taxon>
        <taxon>Kinetoplastea</taxon>
        <taxon>Metakinetoplastina</taxon>
        <taxon>Trypanosomatida</taxon>
        <taxon>Trypanosomatidae</taxon>
        <taxon>Trypanosoma</taxon>
    </lineage>
</organism>
<dbReference type="Gene3D" id="3.90.150.10">
    <property type="entry name" value="Variant Surface Glycoprotein, subunit A domain 1"/>
    <property type="match status" value="1"/>
</dbReference>
<feature type="region of interest" description="Disordered" evidence="7">
    <location>
        <begin position="391"/>
        <end position="442"/>
    </location>
</feature>
<keyword evidence="5" id="KW-0325">Glycoprotein</keyword>
<name>A0A3L6L5V2_9TRYP</name>
<proteinExistence type="predicted"/>
<dbReference type="AlphaFoldDB" id="A0A3L6L5V2"/>
<sequence length="442" mass="47573">MTNPIPHLFLLLPLTLIGTQNSESGAGNALNKAVWDKFCDISEDIRKAASNTADKLSSINAFRERLEETALRSQIYGQQTENFQDREKAATLATYFAALADAAAKQSLTAAAPSAVKAAAYTTYAKGKLDELFSLMSQTKGTSHGRLLGGDDATLRKPADATINSKQYSLKLKHTTKAYSKSCTLATEGFTVGPVPTTKGNSGASRSKSCMLLALTSSGLGPTVAMPPTTHRHGGDNFPRPTAAGNSTGEKPNTVNSQHSSSPSICSAAHVTLQAVDNLSNQAYSNESKNDDPNPALVQAATLVMIKKETKEGKEGTIKAKSMFPKPAHEDISKFIIKMEAHKIAKGELGLQTPTPLSQIGGIQKLTALLVRSSLALSKQKQDLIAELKNRDAEKSAKIEEEKEKECNEAENDKEKSNKLKTQGYVYDQNRDDGKKCKSKRK</sequence>
<dbReference type="EMBL" id="QSBY01000006">
    <property type="protein sequence ID" value="RHW72053.1"/>
    <property type="molecule type" value="Genomic_DNA"/>
</dbReference>
<evidence type="ECO:0000259" key="9">
    <source>
        <dbReference type="Pfam" id="PF00913"/>
    </source>
</evidence>
<dbReference type="Pfam" id="PF00913">
    <property type="entry name" value="Trypan_glycop"/>
    <property type="match status" value="1"/>
</dbReference>
<evidence type="ECO:0000256" key="1">
    <source>
        <dbReference type="ARBA" id="ARBA00004609"/>
    </source>
</evidence>
<gene>
    <name evidence="10" type="ORF">DPX39_060060600</name>
</gene>
<evidence type="ECO:0000256" key="5">
    <source>
        <dbReference type="ARBA" id="ARBA00023180"/>
    </source>
</evidence>
<dbReference type="Gene3D" id="1.10.470.10">
    <property type="entry name" value="Variant Surface Glycoprotein, subunit A, domain 2"/>
    <property type="match status" value="1"/>
</dbReference>
<feature type="chain" id="PRO_5018133125" evidence="8">
    <location>
        <begin position="23"/>
        <end position="442"/>
    </location>
</feature>
<evidence type="ECO:0000256" key="3">
    <source>
        <dbReference type="ARBA" id="ARBA00022622"/>
    </source>
</evidence>
<keyword evidence="6" id="KW-0449">Lipoprotein</keyword>
<keyword evidence="4" id="KW-0472">Membrane</keyword>
<comment type="caution">
    <text evidence="10">The sequence shown here is derived from an EMBL/GenBank/DDBJ whole genome shotgun (WGS) entry which is preliminary data.</text>
</comment>
<dbReference type="SUPFAM" id="SSF58087">
    <property type="entry name" value="Variant surface glycoprotein (N-terminal domain)"/>
    <property type="match status" value="1"/>
</dbReference>
<feature type="region of interest" description="Disordered" evidence="7">
    <location>
        <begin position="229"/>
        <end position="263"/>
    </location>
</feature>
<comment type="subcellular location">
    <subcellularLocation>
        <location evidence="1">Cell membrane</location>
        <topology evidence="1">Lipid-anchor</topology>
        <topology evidence="1">GPI-anchor</topology>
    </subcellularLocation>
</comment>